<keyword evidence="3" id="KW-1185">Reference proteome</keyword>
<dbReference type="RefSeq" id="WP_052735168.1">
    <property type="nucleotide sequence ID" value="NZ_CP010975.1"/>
</dbReference>
<dbReference type="KEGG" id="kge:TQ33_0508"/>
<evidence type="ECO:0000313" key="2">
    <source>
        <dbReference type="EMBL" id="AKE51491.1"/>
    </source>
</evidence>
<protein>
    <submittedName>
        <fullName evidence="2">Uncharacterized protein</fullName>
    </submittedName>
</protein>
<accession>A0A0F6RBV3</accession>
<dbReference type="Proteomes" id="UP000034071">
    <property type="component" value="Chromosome"/>
</dbReference>
<evidence type="ECO:0000313" key="3">
    <source>
        <dbReference type="Proteomes" id="UP000034071"/>
    </source>
</evidence>
<keyword evidence="1" id="KW-0732">Signal</keyword>
<dbReference type="STRING" id="914150.TQ33_0508"/>
<feature type="chain" id="PRO_5002509319" evidence="1">
    <location>
        <begin position="28"/>
        <end position="363"/>
    </location>
</feature>
<feature type="signal peptide" evidence="1">
    <location>
        <begin position="1"/>
        <end position="27"/>
    </location>
</feature>
<reference evidence="2 3" key="1">
    <citation type="submission" date="2015-02" db="EMBL/GenBank/DDBJ databases">
        <title>Complete genome sequence of Kangiella geojedonensis strain YCS-5T.</title>
        <authorList>
            <person name="Kim K.M."/>
        </authorList>
    </citation>
    <scope>NUCLEOTIDE SEQUENCE [LARGE SCALE GENOMIC DNA]</scope>
    <source>
        <strain evidence="2 3">YCS-5</strain>
    </source>
</reference>
<organism evidence="2 3">
    <name type="scientific">Kangiella geojedonensis</name>
    <dbReference type="NCBI Taxonomy" id="914150"/>
    <lineage>
        <taxon>Bacteria</taxon>
        <taxon>Pseudomonadati</taxon>
        <taxon>Pseudomonadota</taxon>
        <taxon>Gammaproteobacteria</taxon>
        <taxon>Kangiellales</taxon>
        <taxon>Kangiellaceae</taxon>
        <taxon>Kangiella</taxon>
    </lineage>
</organism>
<name>A0A0F6RBV3_9GAMM</name>
<dbReference type="EMBL" id="CP010975">
    <property type="protein sequence ID" value="AKE51491.1"/>
    <property type="molecule type" value="Genomic_DNA"/>
</dbReference>
<dbReference type="OrthoDB" id="5761728at2"/>
<gene>
    <name evidence="2" type="ORF">TQ33_0508</name>
</gene>
<dbReference type="AlphaFoldDB" id="A0A0F6RBV3"/>
<sequence>MANNKLKLLTSAAITLLMCSFPSKNVAKEWIPNKSSDVILEYDVKDFNKPTNRNDISIASEQDVSSLLDTVSEHIERSKYPGNSNKLITAKKLIAPVKTEELTSSQANQYYLIKANIAQSDHQFERTILLLEQIDESSIYYPQSLLVAARVYIIQNKLDLADSQCRQLLSHNIAASELCLIEVKVHQEKIDTVTSSIKRLAKRYDSTDTPLTRFYHQIKGTMHRINKNYSDAESSFSFELNEAPVSQWYQWADMAFENKSEHSVYQKLNQLAQKHQSNLEDGLLVRLARAEKLASKGDHFQSLIHKKIELRILRNDQLHAADIAYYYTYVSPNSELAQQWAHRNWNHVKEPADKALLEQAQKL</sequence>
<evidence type="ECO:0000256" key="1">
    <source>
        <dbReference type="SAM" id="SignalP"/>
    </source>
</evidence>
<proteinExistence type="predicted"/>
<dbReference type="HOGENOM" id="CLU_060693_0_0_6"/>